<organism evidence="7 8">
    <name type="scientific">Paludisphaera borealis</name>
    <dbReference type="NCBI Taxonomy" id="1387353"/>
    <lineage>
        <taxon>Bacteria</taxon>
        <taxon>Pseudomonadati</taxon>
        <taxon>Planctomycetota</taxon>
        <taxon>Planctomycetia</taxon>
        <taxon>Isosphaerales</taxon>
        <taxon>Isosphaeraceae</taxon>
        <taxon>Paludisphaera</taxon>
    </lineage>
</organism>
<sequence length="611" mass="64764">MMGGVAVLAGWATGDPVLLGLRANYIPMAPNTALAFIVLGSGLVAVVSGGRWGRRFAALGAVLVGMIGVLRLGEYASGDGLAVDHWFIPVPGERFGLAPLGKMSLATASAFVVASAAVLILAWPRRRVLLGHMAGACGVAAAMTGLIFVFGYIFSPNSPLLYGTESIPMALNTALCFVGLGVGIAAAAGPTAFPLLRLSGPSIRARLLRTFLPLVMGTVGVVAWITHLVTTTVGASSAALSSAALAAVAIALFAAICERIAGRVGGRIEGAELELQQAHDLLEAKVDERTRELSRANADLAKALRDTQLAHESLQRAHLELKQAQSRMLQQAKLASLGQTAAGVAHEINNPLAFVTNNLVVLKREVHGLHDIILLYQQAEQTSAEYQAALYTKISDLAEEVDLTYVLENLDGLLERSRVGLLRIQKIVADLRDFAHLEEADFKEADLNSGISATVRLMQNLANDRRVTLETNLLAIPRTTCFPAKINLVVQSLVSNAIDACQPGGRVVVETCPIHDGIEIGVSDNGCGIADAIRDRLFDPFFTTKPVGEGTGLGLAISYGIIKDHGGTIDFESSPGKGTRFRVRLPFTPHCEAVFHQDGPSEAQEPMSRMV</sequence>
<accession>A0A1U7CQH6</accession>
<keyword evidence="4" id="KW-0175">Coiled coil</keyword>
<dbReference type="SUPFAM" id="SSF47384">
    <property type="entry name" value="Homodimeric domain of signal transducing histidine kinase"/>
    <property type="match status" value="1"/>
</dbReference>
<name>A0A1U7CQH6_9BACT</name>
<dbReference type="Pfam" id="PF02518">
    <property type="entry name" value="HATPase_c"/>
    <property type="match status" value="1"/>
</dbReference>
<dbReference type="GO" id="GO:0000155">
    <property type="term" value="F:phosphorelay sensor kinase activity"/>
    <property type="evidence" value="ECO:0007669"/>
    <property type="project" value="InterPro"/>
</dbReference>
<evidence type="ECO:0000256" key="5">
    <source>
        <dbReference type="SAM" id="Phobius"/>
    </source>
</evidence>
<comment type="catalytic activity">
    <reaction evidence="1">
        <text>ATP + protein L-histidine = ADP + protein N-phospho-L-histidine.</text>
        <dbReference type="EC" id="2.7.13.3"/>
    </reaction>
</comment>
<feature type="transmembrane region" description="Helical" evidence="5">
    <location>
        <begin position="135"/>
        <end position="155"/>
    </location>
</feature>
<feature type="domain" description="Histidine kinase" evidence="6">
    <location>
        <begin position="343"/>
        <end position="589"/>
    </location>
</feature>
<dbReference type="EMBL" id="CP019082">
    <property type="protein sequence ID" value="APW61187.1"/>
    <property type="molecule type" value="Genomic_DNA"/>
</dbReference>
<keyword evidence="8" id="KW-1185">Reference proteome</keyword>
<evidence type="ECO:0000256" key="1">
    <source>
        <dbReference type="ARBA" id="ARBA00000085"/>
    </source>
</evidence>
<dbReference type="Gene3D" id="1.10.287.130">
    <property type="match status" value="1"/>
</dbReference>
<dbReference type="InterPro" id="IPR004358">
    <property type="entry name" value="Sig_transdc_His_kin-like_C"/>
</dbReference>
<feature type="transmembrane region" description="Helical" evidence="5">
    <location>
        <begin position="238"/>
        <end position="257"/>
    </location>
</feature>
<dbReference type="InterPro" id="IPR003594">
    <property type="entry name" value="HATPase_dom"/>
</dbReference>
<keyword evidence="5" id="KW-0472">Membrane</keyword>
<dbReference type="AlphaFoldDB" id="A0A1U7CQH6"/>
<dbReference type="PROSITE" id="PS50109">
    <property type="entry name" value="HIS_KIN"/>
    <property type="match status" value="1"/>
</dbReference>
<evidence type="ECO:0000313" key="8">
    <source>
        <dbReference type="Proteomes" id="UP000186309"/>
    </source>
</evidence>
<reference evidence="8" key="1">
    <citation type="submission" date="2016-12" db="EMBL/GenBank/DDBJ databases">
        <title>Comparative genomics of four Isosphaeraceae planctomycetes: a common pool of plasmids and glycoside hydrolase genes.</title>
        <authorList>
            <person name="Ivanova A."/>
        </authorList>
    </citation>
    <scope>NUCLEOTIDE SEQUENCE [LARGE SCALE GENOMIC DNA]</scope>
    <source>
        <strain evidence="8">PX4</strain>
    </source>
</reference>
<dbReference type="Proteomes" id="UP000186309">
    <property type="component" value="Chromosome"/>
</dbReference>
<evidence type="ECO:0000256" key="4">
    <source>
        <dbReference type="SAM" id="Coils"/>
    </source>
</evidence>
<keyword evidence="5" id="KW-0812">Transmembrane</keyword>
<dbReference type="PANTHER" id="PTHR43065:SF50">
    <property type="entry name" value="HISTIDINE KINASE"/>
    <property type="match status" value="1"/>
</dbReference>
<dbReference type="SMART" id="SM00387">
    <property type="entry name" value="HATPase_c"/>
    <property type="match status" value="1"/>
</dbReference>
<feature type="transmembrane region" description="Helical" evidence="5">
    <location>
        <begin position="56"/>
        <end position="73"/>
    </location>
</feature>
<keyword evidence="7" id="KW-0808">Transferase</keyword>
<dbReference type="Gene3D" id="3.30.565.10">
    <property type="entry name" value="Histidine kinase-like ATPase, C-terminal domain"/>
    <property type="match status" value="1"/>
</dbReference>
<dbReference type="KEGG" id="pbor:BSF38_02691"/>
<dbReference type="EC" id="2.7.13.3" evidence="2"/>
<dbReference type="PRINTS" id="PR00344">
    <property type="entry name" value="BCTRLSENSOR"/>
</dbReference>
<protein>
    <recommendedName>
        <fullName evidence="2">histidine kinase</fullName>
        <ecNumber evidence="2">2.7.13.3</ecNumber>
    </recommendedName>
</protein>
<dbReference type="OrthoDB" id="260274at2"/>
<gene>
    <name evidence="7" type="primary">zraS_7</name>
    <name evidence="7" type="ORF">BSF38_02691</name>
</gene>
<dbReference type="PANTHER" id="PTHR43065">
    <property type="entry name" value="SENSOR HISTIDINE KINASE"/>
    <property type="match status" value="1"/>
</dbReference>
<dbReference type="InterPro" id="IPR005467">
    <property type="entry name" value="His_kinase_dom"/>
</dbReference>
<feature type="transmembrane region" description="Helical" evidence="5">
    <location>
        <begin position="103"/>
        <end position="123"/>
    </location>
</feature>
<feature type="transmembrane region" description="Helical" evidence="5">
    <location>
        <begin position="167"/>
        <end position="195"/>
    </location>
</feature>
<keyword evidence="3" id="KW-0597">Phosphoprotein</keyword>
<proteinExistence type="predicted"/>
<dbReference type="SUPFAM" id="SSF55874">
    <property type="entry name" value="ATPase domain of HSP90 chaperone/DNA topoisomerase II/histidine kinase"/>
    <property type="match status" value="1"/>
</dbReference>
<feature type="transmembrane region" description="Helical" evidence="5">
    <location>
        <begin position="32"/>
        <end position="49"/>
    </location>
</feature>
<dbReference type="InterPro" id="IPR003661">
    <property type="entry name" value="HisK_dim/P_dom"/>
</dbReference>
<dbReference type="InterPro" id="IPR036890">
    <property type="entry name" value="HATPase_C_sf"/>
</dbReference>
<evidence type="ECO:0000313" key="7">
    <source>
        <dbReference type="EMBL" id="APW61187.1"/>
    </source>
</evidence>
<dbReference type="CDD" id="cd00082">
    <property type="entry name" value="HisKA"/>
    <property type="match status" value="1"/>
</dbReference>
<feature type="coiled-coil region" evidence="4">
    <location>
        <begin position="268"/>
        <end position="306"/>
    </location>
</feature>
<keyword evidence="5" id="KW-1133">Transmembrane helix</keyword>
<feature type="transmembrane region" description="Helical" evidence="5">
    <location>
        <begin position="207"/>
        <end position="226"/>
    </location>
</feature>
<evidence type="ECO:0000256" key="3">
    <source>
        <dbReference type="ARBA" id="ARBA00022553"/>
    </source>
</evidence>
<evidence type="ECO:0000256" key="2">
    <source>
        <dbReference type="ARBA" id="ARBA00012438"/>
    </source>
</evidence>
<dbReference type="InterPro" id="IPR036097">
    <property type="entry name" value="HisK_dim/P_sf"/>
</dbReference>
<evidence type="ECO:0000259" key="6">
    <source>
        <dbReference type="PROSITE" id="PS50109"/>
    </source>
</evidence>
<dbReference type="STRING" id="1387353.BSF38_02691"/>